<feature type="compositionally biased region" description="Basic and acidic residues" evidence="1">
    <location>
        <begin position="13"/>
        <end position="23"/>
    </location>
</feature>
<proteinExistence type="predicted"/>
<evidence type="ECO:0000256" key="1">
    <source>
        <dbReference type="SAM" id="MobiDB-lite"/>
    </source>
</evidence>
<evidence type="ECO:0000313" key="3">
    <source>
        <dbReference type="Proteomes" id="UP000324222"/>
    </source>
</evidence>
<dbReference type="AlphaFoldDB" id="A0A5B7ELM3"/>
<gene>
    <name evidence="2" type="ORF">E2C01_028804</name>
</gene>
<protein>
    <submittedName>
        <fullName evidence="2">Uncharacterized protein</fullName>
    </submittedName>
</protein>
<feature type="region of interest" description="Disordered" evidence="1">
    <location>
        <begin position="86"/>
        <end position="108"/>
    </location>
</feature>
<comment type="caution">
    <text evidence="2">The sequence shown here is derived from an EMBL/GenBank/DDBJ whole genome shotgun (WGS) entry which is preliminary data.</text>
</comment>
<evidence type="ECO:0000313" key="2">
    <source>
        <dbReference type="EMBL" id="MPC35381.1"/>
    </source>
</evidence>
<feature type="region of interest" description="Disordered" evidence="1">
    <location>
        <begin position="1"/>
        <end position="23"/>
    </location>
</feature>
<dbReference type="EMBL" id="VSRR010003262">
    <property type="protein sequence ID" value="MPC35381.1"/>
    <property type="molecule type" value="Genomic_DNA"/>
</dbReference>
<name>A0A5B7ELM3_PORTR</name>
<reference evidence="2 3" key="1">
    <citation type="submission" date="2019-05" db="EMBL/GenBank/DDBJ databases">
        <title>Another draft genome of Portunus trituberculatus and its Hox gene families provides insights of decapod evolution.</title>
        <authorList>
            <person name="Jeong J.-H."/>
            <person name="Song I."/>
            <person name="Kim S."/>
            <person name="Choi T."/>
            <person name="Kim D."/>
            <person name="Ryu S."/>
            <person name="Kim W."/>
        </authorList>
    </citation>
    <scope>NUCLEOTIDE SEQUENCE [LARGE SCALE GENOMIC DNA]</scope>
    <source>
        <tissue evidence="2">Muscle</tissue>
    </source>
</reference>
<organism evidence="2 3">
    <name type="scientific">Portunus trituberculatus</name>
    <name type="common">Swimming crab</name>
    <name type="synonym">Neptunus trituberculatus</name>
    <dbReference type="NCBI Taxonomy" id="210409"/>
    <lineage>
        <taxon>Eukaryota</taxon>
        <taxon>Metazoa</taxon>
        <taxon>Ecdysozoa</taxon>
        <taxon>Arthropoda</taxon>
        <taxon>Crustacea</taxon>
        <taxon>Multicrustacea</taxon>
        <taxon>Malacostraca</taxon>
        <taxon>Eumalacostraca</taxon>
        <taxon>Eucarida</taxon>
        <taxon>Decapoda</taxon>
        <taxon>Pleocyemata</taxon>
        <taxon>Brachyura</taxon>
        <taxon>Eubrachyura</taxon>
        <taxon>Portunoidea</taxon>
        <taxon>Portunidae</taxon>
        <taxon>Portuninae</taxon>
        <taxon>Portunus</taxon>
    </lineage>
</organism>
<dbReference type="Proteomes" id="UP000324222">
    <property type="component" value="Unassembled WGS sequence"/>
</dbReference>
<keyword evidence="3" id="KW-1185">Reference proteome</keyword>
<accession>A0A5B7ELM3</accession>
<sequence>MKHNTSTLAPFMKHNDSHFRRGSDGGRACRSSCHCENTTHSVSSALCLTLAKVDEDAGKRKGEADTHTKNARPACCGGAVKVDSRGSVGEEESEGQQGQGSERIGYGKVRKYRVATTVKGLQVVNVEERGSEARNRR</sequence>